<dbReference type="EMBL" id="AWWI01000121">
    <property type="protein sequence ID" value="PIL18644.1"/>
    <property type="molecule type" value="Genomic_DNA"/>
</dbReference>
<keyword evidence="2" id="KW-1185">Reference proteome</keyword>
<protein>
    <recommendedName>
        <fullName evidence="3">CENP-V/GFA domain-containing protein</fullName>
    </recommendedName>
</protein>
<dbReference type="Proteomes" id="UP000231259">
    <property type="component" value="Unassembled WGS sequence"/>
</dbReference>
<comment type="caution">
    <text evidence="1">The sequence shown here is derived from an EMBL/GenBank/DDBJ whole genome shotgun (WGS) entry which is preliminary data.</text>
</comment>
<name>A0A2G8RAS6_9RHOB</name>
<evidence type="ECO:0000313" key="1">
    <source>
        <dbReference type="EMBL" id="PIL18644.1"/>
    </source>
</evidence>
<proteinExistence type="predicted"/>
<dbReference type="AlphaFoldDB" id="A0A2G8RAS6"/>
<accession>A0A2G8RAS6</accession>
<sequence length="196" mass="20936">MPGDLDFSCRCGALRGVLHDVTPHDVCHLICYCADCRAFAHHMKVADQLEPGGGSPLVQVLPAHIKITAGVAQIACLRLSQKGLYRWYAACCGTPLANTVGTSKVPLAGLWRPLFADIAPFGPVACLGFTKMALREPGAPKKDKGLIGMLGGLLRRSTKAYLAGTARRSPFFDEQGRPVAQPHVLDATERRAAYAG</sequence>
<evidence type="ECO:0000313" key="2">
    <source>
        <dbReference type="Proteomes" id="UP000231259"/>
    </source>
</evidence>
<gene>
    <name evidence="1" type="ORF">P775_18915</name>
</gene>
<dbReference type="InterPro" id="IPR046149">
    <property type="entry name" value="DUF6151"/>
</dbReference>
<dbReference type="Pfam" id="PF19648">
    <property type="entry name" value="DUF6151"/>
    <property type="match status" value="1"/>
</dbReference>
<dbReference type="OrthoDB" id="5500342at2"/>
<dbReference type="RefSeq" id="WP_099912288.1">
    <property type="nucleotide sequence ID" value="NZ_AWWI01000121.1"/>
</dbReference>
<evidence type="ECO:0008006" key="3">
    <source>
        <dbReference type="Google" id="ProtNLM"/>
    </source>
</evidence>
<organism evidence="1 2">
    <name type="scientific">Puniceibacterium antarcticum</name>
    <dbReference type="NCBI Taxonomy" id="1206336"/>
    <lineage>
        <taxon>Bacteria</taxon>
        <taxon>Pseudomonadati</taxon>
        <taxon>Pseudomonadota</taxon>
        <taxon>Alphaproteobacteria</taxon>
        <taxon>Rhodobacterales</taxon>
        <taxon>Paracoccaceae</taxon>
        <taxon>Puniceibacterium</taxon>
    </lineage>
</organism>
<reference evidence="1 2" key="1">
    <citation type="submission" date="2013-09" db="EMBL/GenBank/DDBJ databases">
        <title>Genome sequencing of Phaeobacter antarcticus sp. nov. SM1211.</title>
        <authorList>
            <person name="Zhang X.-Y."/>
            <person name="Liu C."/>
            <person name="Chen X.-L."/>
            <person name="Xie B.-B."/>
            <person name="Qin Q.-L."/>
            <person name="Rong J.-C."/>
            <person name="Zhang Y.-Z."/>
        </authorList>
    </citation>
    <scope>NUCLEOTIDE SEQUENCE [LARGE SCALE GENOMIC DNA]</scope>
    <source>
        <strain evidence="1 2">SM1211</strain>
    </source>
</reference>